<dbReference type="AlphaFoldDB" id="A0AB39L6J9"/>
<dbReference type="Gene3D" id="3.90.550.10">
    <property type="entry name" value="Spore Coat Polysaccharide Biosynthesis Protein SpsA, Chain A"/>
    <property type="match status" value="1"/>
</dbReference>
<dbReference type="Pfam" id="PF00535">
    <property type="entry name" value="Glycos_transf_2"/>
    <property type="match status" value="1"/>
</dbReference>
<reference evidence="2" key="1">
    <citation type="submission" date="2024-07" db="EMBL/GenBank/DDBJ databases">
        <authorList>
            <person name="fu j."/>
        </authorList>
    </citation>
    <scope>NUCLEOTIDE SEQUENCE</scope>
    <source>
        <strain evidence="2">P10A9</strain>
    </source>
</reference>
<protein>
    <submittedName>
        <fullName evidence="2">Glycosyltransferase family 2 protein</fullName>
    </submittedName>
</protein>
<sequence>MQKLRARPLNGRPVVSVVIPCYNYGAFLPMAVDSVLGQPGVDVEVIVVDDASSDGSGEVARSLARHRRQVTAVVHEVNMGHIATYNDGLARCTGDYVALLSADDLLAPGSLARAGAVFERFPGVGLVYGHAPSFEREPPRMSGRGPVTWSVWAGHEWTWRVCAGGVNVISNPEAVVRRAVIEAIGGYERLLPHTADLHFWLRAASVSDVARVNGRHQGYYRIHGQNMHFESDDVQDLMERSSMFEFLYAPRNPGTSRAAELYAASRRAIASEALLRAAREYDHGRGHGIVAGRFCSLAADQGVDLSVLPAWEVLRKEKRRTGLGPAGRVLSLASRAGRRVKYHVQYERWRRTGVWSS</sequence>
<dbReference type="EMBL" id="CP163302">
    <property type="protein sequence ID" value="XDP46670.1"/>
    <property type="molecule type" value="Genomic_DNA"/>
</dbReference>
<dbReference type="InterPro" id="IPR050834">
    <property type="entry name" value="Glycosyltransf_2"/>
</dbReference>
<dbReference type="RefSeq" id="WP_369046942.1">
    <property type="nucleotide sequence ID" value="NZ_CP163302.1"/>
</dbReference>
<dbReference type="PANTHER" id="PTHR43685:SF2">
    <property type="entry name" value="GLYCOSYLTRANSFERASE 2-LIKE DOMAIN-CONTAINING PROTEIN"/>
    <property type="match status" value="1"/>
</dbReference>
<proteinExistence type="predicted"/>
<dbReference type="KEGG" id="spue:AB5L97_06585"/>
<evidence type="ECO:0000313" key="2">
    <source>
        <dbReference type="EMBL" id="XDP46670.1"/>
    </source>
</evidence>
<dbReference type="InterPro" id="IPR001173">
    <property type="entry name" value="Glyco_trans_2-like"/>
</dbReference>
<organism evidence="2">
    <name type="scientific">Sinomonas puerhi</name>
    <dbReference type="NCBI Taxonomy" id="3238584"/>
    <lineage>
        <taxon>Bacteria</taxon>
        <taxon>Bacillati</taxon>
        <taxon>Actinomycetota</taxon>
        <taxon>Actinomycetes</taxon>
        <taxon>Micrococcales</taxon>
        <taxon>Micrococcaceae</taxon>
        <taxon>Sinomonas</taxon>
    </lineage>
</organism>
<evidence type="ECO:0000259" key="1">
    <source>
        <dbReference type="Pfam" id="PF00535"/>
    </source>
</evidence>
<dbReference type="PANTHER" id="PTHR43685">
    <property type="entry name" value="GLYCOSYLTRANSFERASE"/>
    <property type="match status" value="1"/>
</dbReference>
<feature type="domain" description="Glycosyltransferase 2-like" evidence="1">
    <location>
        <begin position="16"/>
        <end position="183"/>
    </location>
</feature>
<accession>A0AB39L6J9</accession>
<dbReference type="SUPFAM" id="SSF53448">
    <property type="entry name" value="Nucleotide-diphospho-sugar transferases"/>
    <property type="match status" value="1"/>
</dbReference>
<gene>
    <name evidence="2" type="ORF">AB5L97_06585</name>
</gene>
<dbReference type="InterPro" id="IPR029044">
    <property type="entry name" value="Nucleotide-diphossugar_trans"/>
</dbReference>
<name>A0AB39L6J9_9MICC</name>